<dbReference type="PRINTS" id="PR00420">
    <property type="entry name" value="RNGMNOXGNASE"/>
</dbReference>
<dbReference type="Pfam" id="PF01494">
    <property type="entry name" value="FAD_binding_3"/>
    <property type="match status" value="1"/>
</dbReference>
<dbReference type="InterPro" id="IPR050562">
    <property type="entry name" value="FAD_mOase_fung"/>
</dbReference>
<dbReference type="PANTHER" id="PTHR47356:SF2">
    <property type="entry name" value="FAD-BINDING DOMAIN-CONTAINING PROTEIN-RELATED"/>
    <property type="match status" value="1"/>
</dbReference>
<reference evidence="8 9" key="1">
    <citation type="submission" date="2023-01" db="EMBL/GenBank/DDBJ databases">
        <title>Analysis of 21 Apiospora genomes using comparative genomics revels a genus with tremendous synthesis potential of carbohydrate active enzymes and secondary metabolites.</title>
        <authorList>
            <person name="Sorensen T."/>
        </authorList>
    </citation>
    <scope>NUCLEOTIDE SEQUENCE [LARGE SCALE GENOMIC DNA]</scope>
    <source>
        <strain evidence="8 9">CBS 135458</strain>
    </source>
</reference>
<evidence type="ECO:0000256" key="5">
    <source>
        <dbReference type="ARBA" id="ARBA00022827"/>
    </source>
</evidence>
<dbReference type="InterPro" id="IPR002938">
    <property type="entry name" value="FAD-bd"/>
</dbReference>
<evidence type="ECO:0000256" key="3">
    <source>
        <dbReference type="ARBA" id="ARBA00007992"/>
    </source>
</evidence>
<dbReference type="GeneID" id="92098473"/>
<dbReference type="SUPFAM" id="SSF51905">
    <property type="entry name" value="FAD/NAD(P)-binding domain"/>
    <property type="match status" value="1"/>
</dbReference>
<evidence type="ECO:0000259" key="7">
    <source>
        <dbReference type="Pfam" id="PF01494"/>
    </source>
</evidence>
<evidence type="ECO:0000256" key="1">
    <source>
        <dbReference type="ARBA" id="ARBA00001974"/>
    </source>
</evidence>
<keyword evidence="8" id="KW-0503">Monooxygenase</keyword>
<name>A0ABR1T349_9PEZI</name>
<keyword evidence="4" id="KW-0285">Flavoprotein</keyword>
<dbReference type="Proteomes" id="UP001480595">
    <property type="component" value="Unassembled WGS sequence"/>
</dbReference>
<feature type="domain" description="FAD-binding" evidence="7">
    <location>
        <begin position="11"/>
        <end position="192"/>
    </location>
</feature>
<comment type="cofactor">
    <cofactor evidence="1">
        <name>FAD</name>
        <dbReference type="ChEBI" id="CHEBI:57692"/>
    </cofactor>
</comment>
<evidence type="ECO:0000256" key="6">
    <source>
        <dbReference type="ARBA" id="ARBA00023002"/>
    </source>
</evidence>
<dbReference type="GO" id="GO:0004497">
    <property type="term" value="F:monooxygenase activity"/>
    <property type="evidence" value="ECO:0007669"/>
    <property type="project" value="UniProtKB-KW"/>
</dbReference>
<keyword evidence="6" id="KW-0560">Oxidoreductase</keyword>
<proteinExistence type="inferred from homology"/>
<comment type="pathway">
    <text evidence="2">Secondary metabolite biosynthesis.</text>
</comment>
<dbReference type="Gene3D" id="3.50.50.60">
    <property type="entry name" value="FAD/NAD(P)-binding domain"/>
    <property type="match status" value="1"/>
</dbReference>
<evidence type="ECO:0000256" key="4">
    <source>
        <dbReference type="ARBA" id="ARBA00022630"/>
    </source>
</evidence>
<comment type="similarity">
    <text evidence="3">Belongs to the paxM FAD-dependent monooxygenase family.</text>
</comment>
<keyword evidence="9" id="KW-1185">Reference proteome</keyword>
<dbReference type="EMBL" id="JAQQWL010000015">
    <property type="protein sequence ID" value="KAK8040994.1"/>
    <property type="molecule type" value="Genomic_DNA"/>
</dbReference>
<dbReference type="RefSeq" id="XP_066708539.1">
    <property type="nucleotide sequence ID" value="XM_066865410.1"/>
</dbReference>
<organism evidence="8 9">
    <name type="scientific">Apiospora phragmitis</name>
    <dbReference type="NCBI Taxonomy" id="2905665"/>
    <lineage>
        <taxon>Eukaryota</taxon>
        <taxon>Fungi</taxon>
        <taxon>Dikarya</taxon>
        <taxon>Ascomycota</taxon>
        <taxon>Pezizomycotina</taxon>
        <taxon>Sordariomycetes</taxon>
        <taxon>Xylariomycetidae</taxon>
        <taxon>Amphisphaeriales</taxon>
        <taxon>Apiosporaceae</taxon>
        <taxon>Apiospora</taxon>
    </lineage>
</organism>
<sequence length="463" mass="51758">MSGKSTKPFRAIVVGGGLVGLTAAHILTKAGIDFIVLEKHKSILTSRGTQLAIWPQTFRTFDQLGLLETLQPILDWCKRTIVLSAENACVRGRTVCWSLWRNSKYHSKCNVYNTEADSYSRFGYAVKFTQRHQLIKFLFDSLPETAQASILLGKAMEKITSSEDGVTVACDDGTRHEGSIVIGADGVHSKVRLLTRATRFAVEPEELSQDQKTPFTTTYRLYFADLPMLPGLAPNTKYDANHDGMCAQIVYGKDSGAFGLYEKLEKPTCTPKRYYTEEDKEAMLKRWGQLYIAPGRTISDVDSFRLGDTGMINLEEGLIDDWYWKRTVLVGDSVRKLEPHAGLGYNCGVTDLVVLVNKMRKLLLEDKSPGSPSLEDLFHSYQADRAEDTLAMSDTSMKAIRMLAWPDWKYRVIAKYVIPYLPVSSMAVKSIIGPLVAGSPVLEWLKEGALPASMVQWKHHPSV</sequence>
<dbReference type="InterPro" id="IPR036188">
    <property type="entry name" value="FAD/NAD-bd_sf"/>
</dbReference>
<keyword evidence="5" id="KW-0274">FAD</keyword>
<accession>A0ABR1T349</accession>
<gene>
    <name evidence="8" type="ORF">PG994_014001</name>
</gene>
<evidence type="ECO:0000256" key="2">
    <source>
        <dbReference type="ARBA" id="ARBA00005179"/>
    </source>
</evidence>
<protein>
    <submittedName>
        <fullName evidence="8">Monooxygenase</fullName>
    </submittedName>
</protein>
<evidence type="ECO:0000313" key="9">
    <source>
        <dbReference type="Proteomes" id="UP001480595"/>
    </source>
</evidence>
<dbReference type="PANTHER" id="PTHR47356">
    <property type="entry name" value="FAD-DEPENDENT MONOOXYGENASE ASQG-RELATED"/>
    <property type="match status" value="1"/>
</dbReference>
<evidence type="ECO:0000313" key="8">
    <source>
        <dbReference type="EMBL" id="KAK8040994.1"/>
    </source>
</evidence>
<comment type="caution">
    <text evidence="8">The sequence shown here is derived from an EMBL/GenBank/DDBJ whole genome shotgun (WGS) entry which is preliminary data.</text>
</comment>